<protein>
    <recommendedName>
        <fullName evidence="2">Histidine kinase/HSP90-like ATPase domain-containing protein</fullName>
    </recommendedName>
</protein>
<accession>A0A5M3WN32</accession>
<dbReference type="InterPro" id="IPR036890">
    <property type="entry name" value="HATPase_C_sf"/>
</dbReference>
<evidence type="ECO:0000259" key="2">
    <source>
        <dbReference type="Pfam" id="PF13581"/>
    </source>
</evidence>
<sequence>MGETGFQELRPEPVWASVRGRTYQGVLLWRKVFPGTVDQVPRARHLVRALLMDTAFAEDAEYVTSELMTNALRHAPRSGSPAGSVVLECLLAPCQVRVAVYDLGGGGTPRFVTPMPLSGHGYGLRAVMLMASQAGRGGSPDAGHVVWAILTHE</sequence>
<dbReference type="PANTHER" id="PTHR35526:SF3">
    <property type="entry name" value="ANTI-SIGMA-F FACTOR RSBW"/>
    <property type="match status" value="1"/>
</dbReference>
<keyword evidence="4" id="KW-1185">Reference proteome</keyword>
<dbReference type="Proteomes" id="UP000331127">
    <property type="component" value="Unassembled WGS sequence"/>
</dbReference>
<feature type="domain" description="Histidine kinase/HSP90-like ATPase" evidence="2">
    <location>
        <begin position="33"/>
        <end position="125"/>
    </location>
</feature>
<evidence type="ECO:0000256" key="1">
    <source>
        <dbReference type="ARBA" id="ARBA00022527"/>
    </source>
</evidence>
<dbReference type="RefSeq" id="WP_155355103.1">
    <property type="nucleotide sequence ID" value="NZ_BAAAHL010000040.1"/>
</dbReference>
<keyword evidence="1" id="KW-0808">Transferase</keyword>
<dbReference type="InterPro" id="IPR050267">
    <property type="entry name" value="Anti-sigma-factor_SerPK"/>
</dbReference>
<comment type="caution">
    <text evidence="3">The sequence shown here is derived from an EMBL/GenBank/DDBJ whole genome shotgun (WGS) entry which is preliminary data.</text>
</comment>
<dbReference type="CDD" id="cd16936">
    <property type="entry name" value="HATPase_RsbW-like"/>
    <property type="match status" value="1"/>
</dbReference>
<reference evidence="3 4" key="1">
    <citation type="submission" date="2019-10" db="EMBL/GenBank/DDBJ databases">
        <title>Whole genome shotgun sequence of Acrocarpospora macrocephala NBRC 16266.</title>
        <authorList>
            <person name="Ichikawa N."/>
            <person name="Kimura A."/>
            <person name="Kitahashi Y."/>
            <person name="Komaki H."/>
            <person name="Oguchi A."/>
        </authorList>
    </citation>
    <scope>NUCLEOTIDE SEQUENCE [LARGE SCALE GENOMIC DNA]</scope>
    <source>
        <strain evidence="3 4">NBRC 16266</strain>
    </source>
</reference>
<dbReference type="Pfam" id="PF13581">
    <property type="entry name" value="HATPase_c_2"/>
    <property type="match status" value="1"/>
</dbReference>
<evidence type="ECO:0000313" key="3">
    <source>
        <dbReference type="EMBL" id="GES09569.1"/>
    </source>
</evidence>
<dbReference type="AlphaFoldDB" id="A0A5M3WN32"/>
<dbReference type="InterPro" id="IPR003594">
    <property type="entry name" value="HATPase_dom"/>
</dbReference>
<gene>
    <name evidence="3" type="ORF">Amac_031650</name>
</gene>
<dbReference type="SUPFAM" id="SSF55874">
    <property type="entry name" value="ATPase domain of HSP90 chaperone/DNA topoisomerase II/histidine kinase"/>
    <property type="match status" value="1"/>
</dbReference>
<dbReference type="OrthoDB" id="4284922at2"/>
<keyword evidence="1" id="KW-0418">Kinase</keyword>
<dbReference type="EMBL" id="BLAE01000016">
    <property type="protein sequence ID" value="GES09569.1"/>
    <property type="molecule type" value="Genomic_DNA"/>
</dbReference>
<proteinExistence type="predicted"/>
<organism evidence="3 4">
    <name type="scientific">Acrocarpospora macrocephala</name>
    <dbReference type="NCBI Taxonomy" id="150177"/>
    <lineage>
        <taxon>Bacteria</taxon>
        <taxon>Bacillati</taxon>
        <taxon>Actinomycetota</taxon>
        <taxon>Actinomycetes</taxon>
        <taxon>Streptosporangiales</taxon>
        <taxon>Streptosporangiaceae</taxon>
        <taxon>Acrocarpospora</taxon>
    </lineage>
</organism>
<dbReference type="GO" id="GO:0004674">
    <property type="term" value="F:protein serine/threonine kinase activity"/>
    <property type="evidence" value="ECO:0007669"/>
    <property type="project" value="UniProtKB-KW"/>
</dbReference>
<dbReference type="Gene3D" id="3.30.565.10">
    <property type="entry name" value="Histidine kinase-like ATPase, C-terminal domain"/>
    <property type="match status" value="1"/>
</dbReference>
<keyword evidence="1" id="KW-0723">Serine/threonine-protein kinase</keyword>
<dbReference type="PANTHER" id="PTHR35526">
    <property type="entry name" value="ANTI-SIGMA-F FACTOR RSBW-RELATED"/>
    <property type="match status" value="1"/>
</dbReference>
<name>A0A5M3WN32_9ACTN</name>
<evidence type="ECO:0000313" key="4">
    <source>
        <dbReference type="Proteomes" id="UP000331127"/>
    </source>
</evidence>